<evidence type="ECO:0000313" key="2">
    <source>
        <dbReference type="Proteomes" id="UP000652761"/>
    </source>
</evidence>
<dbReference type="EMBL" id="NMUH01001463">
    <property type="protein sequence ID" value="MQL92602.1"/>
    <property type="molecule type" value="Genomic_DNA"/>
</dbReference>
<sequence length="91" mass="9779">MKNEEENLKLQPFSSKLLVQNRLPFFSQVSSNVLGNPMISAPTTKACTCLPPALFCGMAQFVTVFASGLVVRGGRSGDFGLSLLAWPISDT</sequence>
<proteinExistence type="predicted"/>
<protein>
    <submittedName>
        <fullName evidence="1">Uncharacterized protein</fullName>
    </submittedName>
</protein>
<name>A0A843V2Q1_COLES</name>
<gene>
    <name evidence="1" type="ORF">Taro_025231</name>
</gene>
<reference evidence="1" key="1">
    <citation type="submission" date="2017-07" db="EMBL/GenBank/DDBJ databases">
        <title>Taro Niue Genome Assembly and Annotation.</title>
        <authorList>
            <person name="Atibalentja N."/>
            <person name="Keating K."/>
            <person name="Fields C.J."/>
        </authorList>
    </citation>
    <scope>NUCLEOTIDE SEQUENCE</scope>
    <source>
        <strain evidence="1">Niue_2</strain>
        <tissue evidence="1">Leaf</tissue>
    </source>
</reference>
<organism evidence="1 2">
    <name type="scientific">Colocasia esculenta</name>
    <name type="common">Wild taro</name>
    <name type="synonym">Arum esculentum</name>
    <dbReference type="NCBI Taxonomy" id="4460"/>
    <lineage>
        <taxon>Eukaryota</taxon>
        <taxon>Viridiplantae</taxon>
        <taxon>Streptophyta</taxon>
        <taxon>Embryophyta</taxon>
        <taxon>Tracheophyta</taxon>
        <taxon>Spermatophyta</taxon>
        <taxon>Magnoliopsida</taxon>
        <taxon>Liliopsida</taxon>
        <taxon>Araceae</taxon>
        <taxon>Aroideae</taxon>
        <taxon>Colocasieae</taxon>
        <taxon>Colocasia</taxon>
    </lineage>
</organism>
<keyword evidence="2" id="KW-1185">Reference proteome</keyword>
<dbReference type="AlphaFoldDB" id="A0A843V2Q1"/>
<accession>A0A843V2Q1</accession>
<evidence type="ECO:0000313" key="1">
    <source>
        <dbReference type="EMBL" id="MQL92602.1"/>
    </source>
</evidence>
<comment type="caution">
    <text evidence="1">The sequence shown here is derived from an EMBL/GenBank/DDBJ whole genome shotgun (WGS) entry which is preliminary data.</text>
</comment>
<dbReference type="Proteomes" id="UP000652761">
    <property type="component" value="Unassembled WGS sequence"/>
</dbReference>